<feature type="compositionally biased region" description="Basic and acidic residues" evidence="1">
    <location>
        <begin position="185"/>
        <end position="195"/>
    </location>
</feature>
<evidence type="ECO:0000313" key="4">
    <source>
        <dbReference type="Proteomes" id="UP000467841"/>
    </source>
</evidence>
<protein>
    <recommendedName>
        <fullName evidence="2">BCAS3 domain-containing protein</fullName>
    </recommendedName>
</protein>
<gene>
    <name evidence="3" type="ORF">MERR_LOCUS48605</name>
</gene>
<dbReference type="OrthoDB" id="1134939at2759"/>
<feature type="region of interest" description="Disordered" evidence="1">
    <location>
        <begin position="115"/>
        <end position="195"/>
    </location>
</feature>
<feature type="region of interest" description="Disordered" evidence="1">
    <location>
        <begin position="1"/>
        <end position="29"/>
    </location>
</feature>
<keyword evidence="4" id="KW-1185">Reference proteome</keyword>
<reference evidence="3" key="1">
    <citation type="submission" date="2020-01" db="EMBL/GenBank/DDBJ databases">
        <authorList>
            <person name="Mishra B."/>
        </authorList>
    </citation>
    <scope>NUCLEOTIDE SEQUENCE [LARGE SCALE GENOMIC DNA]</scope>
</reference>
<feature type="domain" description="BCAS3" evidence="2">
    <location>
        <begin position="61"/>
        <end position="100"/>
    </location>
</feature>
<name>A0A6D2L6G1_9BRAS</name>
<dbReference type="InterPro" id="IPR022175">
    <property type="entry name" value="BCAS3_dom"/>
</dbReference>
<dbReference type="AlphaFoldDB" id="A0A6D2L6G1"/>
<comment type="caution">
    <text evidence="3">The sequence shown here is derived from an EMBL/GenBank/DDBJ whole genome shotgun (WGS) entry which is preliminary data.</text>
</comment>
<dbReference type="EMBL" id="CACVBM020001869">
    <property type="protein sequence ID" value="CAA7061369.1"/>
    <property type="molecule type" value="Genomic_DNA"/>
</dbReference>
<evidence type="ECO:0000259" key="2">
    <source>
        <dbReference type="Pfam" id="PF12490"/>
    </source>
</evidence>
<evidence type="ECO:0000256" key="1">
    <source>
        <dbReference type="SAM" id="MobiDB-lite"/>
    </source>
</evidence>
<dbReference type="Pfam" id="PF12490">
    <property type="entry name" value="BCAS3"/>
    <property type="match status" value="1"/>
</dbReference>
<organism evidence="3 4">
    <name type="scientific">Microthlaspi erraticum</name>
    <dbReference type="NCBI Taxonomy" id="1685480"/>
    <lineage>
        <taxon>Eukaryota</taxon>
        <taxon>Viridiplantae</taxon>
        <taxon>Streptophyta</taxon>
        <taxon>Embryophyta</taxon>
        <taxon>Tracheophyta</taxon>
        <taxon>Spermatophyta</taxon>
        <taxon>Magnoliopsida</taxon>
        <taxon>eudicotyledons</taxon>
        <taxon>Gunneridae</taxon>
        <taxon>Pentapetalae</taxon>
        <taxon>rosids</taxon>
        <taxon>malvids</taxon>
        <taxon>Brassicales</taxon>
        <taxon>Brassicaceae</taxon>
        <taxon>Coluteocarpeae</taxon>
        <taxon>Microthlaspi</taxon>
    </lineage>
</organism>
<proteinExistence type="predicted"/>
<feature type="compositionally biased region" description="Basic and acidic residues" evidence="1">
    <location>
        <begin position="134"/>
        <end position="170"/>
    </location>
</feature>
<sequence length="195" mass="21266">MIQFRDRRLSENGNFDGIRAENGDGSDSLPEFVGKCGGTRIFKVPIRSAAHPNRPPSLDWFQELVLNRDDANNGGRGEMELEGIQTKTIEVRTRNLVPAYGYLRSPNSQQVTIGSFPSLSSSSQGDQMAPLEGHGTETEHGVVHKKEESLGSEGHGTETDLGVVHKKEESLVSETESLSSEEESESKPIDNEGEG</sequence>
<dbReference type="Proteomes" id="UP000467841">
    <property type="component" value="Unassembled WGS sequence"/>
</dbReference>
<evidence type="ECO:0000313" key="3">
    <source>
        <dbReference type="EMBL" id="CAA7061369.1"/>
    </source>
</evidence>
<feature type="compositionally biased region" description="Basic and acidic residues" evidence="1">
    <location>
        <begin position="1"/>
        <end position="10"/>
    </location>
</feature>
<accession>A0A6D2L6G1</accession>